<proteinExistence type="predicted"/>
<dbReference type="SUPFAM" id="SSF52047">
    <property type="entry name" value="RNI-like"/>
    <property type="match status" value="1"/>
</dbReference>
<dbReference type="Pfam" id="PF24758">
    <property type="entry name" value="LRR_At5g56370"/>
    <property type="match status" value="1"/>
</dbReference>
<keyword evidence="1" id="KW-1133">Transmembrane helix</keyword>
<dbReference type="PANTHER" id="PTHR31900">
    <property type="entry name" value="F-BOX/RNI SUPERFAMILY PROTEIN-RELATED"/>
    <property type="match status" value="1"/>
</dbReference>
<dbReference type="Proteomes" id="UP001157418">
    <property type="component" value="Unassembled WGS sequence"/>
</dbReference>
<evidence type="ECO:0000256" key="1">
    <source>
        <dbReference type="SAM" id="Phobius"/>
    </source>
</evidence>
<organism evidence="3 4">
    <name type="scientific">Lactuca virosa</name>
    <dbReference type="NCBI Taxonomy" id="75947"/>
    <lineage>
        <taxon>Eukaryota</taxon>
        <taxon>Viridiplantae</taxon>
        <taxon>Streptophyta</taxon>
        <taxon>Embryophyta</taxon>
        <taxon>Tracheophyta</taxon>
        <taxon>Spermatophyta</taxon>
        <taxon>Magnoliopsida</taxon>
        <taxon>eudicotyledons</taxon>
        <taxon>Gunneridae</taxon>
        <taxon>Pentapetalae</taxon>
        <taxon>asterids</taxon>
        <taxon>campanulids</taxon>
        <taxon>Asterales</taxon>
        <taxon>Asteraceae</taxon>
        <taxon>Cichorioideae</taxon>
        <taxon>Cichorieae</taxon>
        <taxon>Lactucinae</taxon>
        <taxon>Lactuca</taxon>
    </lineage>
</organism>
<dbReference type="Gene3D" id="3.80.10.10">
    <property type="entry name" value="Ribonuclease Inhibitor"/>
    <property type="match status" value="1"/>
</dbReference>
<evidence type="ECO:0000313" key="3">
    <source>
        <dbReference type="EMBL" id="CAH1441116.1"/>
    </source>
</evidence>
<gene>
    <name evidence="3" type="ORF">LVIROSA_LOCUS27202</name>
</gene>
<sequence length="413" mass="47858">MVLDSFQEVDQWMLLLSRSGIRELSLTNSNSNEGYELPSYVFRCLELTKLKLWSWFCKQPLMFEGFPNIEHLRLFHINFGANLYGTQMNLPQLKVLEMYVCTHVYNFNVKATKLQSLTVFPCPDARLLKLLNSPCINYLCISIHEPTKDLAPVERIHLARMLSKFPRIRNLYINDGFLKYAIKENIPKWLPQAVNSLKRLSLNIQLGELCQLHAVLCLLRNSPNMESLSIMICRRHPGVDVGPASNHLETPICLDCTLIQLQTVEITWLGGSRVQLLFIRLLLVHSPSLKKFIITPYKRCDAQKRLDIGKDVMQFPRASPKAEIIYLNPTSYSCKNAQKHGSLALHFHPYKHIQIIFLFLICFFVDYLLKKCPIRLIFLAFILLHVQNHHPCKLTVLCRFHKNDALFFPKALL</sequence>
<keyword evidence="4" id="KW-1185">Reference proteome</keyword>
<keyword evidence="1" id="KW-0472">Membrane</keyword>
<dbReference type="InterPro" id="IPR055411">
    <property type="entry name" value="LRR_FXL15/At3g58940/PEG3-like"/>
</dbReference>
<protein>
    <recommendedName>
        <fullName evidence="2">FBD domain-containing protein</fullName>
    </recommendedName>
</protein>
<dbReference type="InterPro" id="IPR050232">
    <property type="entry name" value="FBL13/AtMIF1-like"/>
</dbReference>
<dbReference type="InterPro" id="IPR032675">
    <property type="entry name" value="LRR_dom_sf"/>
</dbReference>
<dbReference type="SMART" id="SM00579">
    <property type="entry name" value="FBD"/>
    <property type="match status" value="1"/>
</dbReference>
<feature type="transmembrane region" description="Helical" evidence="1">
    <location>
        <begin position="352"/>
        <end position="369"/>
    </location>
</feature>
<dbReference type="InterPro" id="IPR006566">
    <property type="entry name" value="FBD"/>
</dbReference>
<evidence type="ECO:0000259" key="2">
    <source>
        <dbReference type="SMART" id="SM00579"/>
    </source>
</evidence>
<name>A0AAU9NT50_9ASTR</name>
<comment type="caution">
    <text evidence="3">The sequence shown here is derived from an EMBL/GenBank/DDBJ whole genome shotgun (WGS) entry which is preliminary data.</text>
</comment>
<accession>A0AAU9NT50</accession>
<dbReference type="PANTHER" id="PTHR31900:SF30">
    <property type="entry name" value="SUPERFAMILY PROTEIN, PUTATIVE-RELATED"/>
    <property type="match status" value="1"/>
</dbReference>
<dbReference type="AlphaFoldDB" id="A0AAU9NT50"/>
<feature type="domain" description="FBD" evidence="2">
    <location>
        <begin position="255"/>
        <end position="327"/>
    </location>
</feature>
<dbReference type="EMBL" id="CAKMRJ010005412">
    <property type="protein sequence ID" value="CAH1441116.1"/>
    <property type="molecule type" value="Genomic_DNA"/>
</dbReference>
<reference evidence="3 4" key="1">
    <citation type="submission" date="2022-01" db="EMBL/GenBank/DDBJ databases">
        <authorList>
            <person name="Xiong W."/>
            <person name="Schranz E."/>
        </authorList>
    </citation>
    <scope>NUCLEOTIDE SEQUENCE [LARGE SCALE GENOMIC DNA]</scope>
</reference>
<keyword evidence="1" id="KW-0812">Transmembrane</keyword>
<evidence type="ECO:0000313" key="4">
    <source>
        <dbReference type="Proteomes" id="UP001157418"/>
    </source>
</evidence>